<name>A0A6N7J2Q3_9FIRM</name>
<evidence type="ECO:0000313" key="4">
    <source>
        <dbReference type="Proteomes" id="UP000460257"/>
    </source>
</evidence>
<dbReference type="EMBL" id="VOGC01000010">
    <property type="protein sequence ID" value="MQN02353.1"/>
    <property type="molecule type" value="Genomic_DNA"/>
</dbReference>
<reference evidence="3" key="1">
    <citation type="journal article" date="2020" name="Appl. Environ. Microbiol.">
        <title>Medium-Chain Fatty Acid Synthesis by 'Candidatus Weimeria bifida' gen. nov., sp. nov., and 'Candidatus Pseudoramibacter fermentans' sp. nov.</title>
        <authorList>
            <person name="Scarborough M.J."/>
            <person name="Myers K.S."/>
            <person name="Donohue T.J."/>
            <person name="Noguera D.R."/>
        </authorList>
    </citation>
    <scope>NUCLEOTIDE SEQUENCE</scope>
    <source>
        <strain evidence="3">LCO1.1</strain>
    </source>
</reference>
<evidence type="ECO:0000256" key="1">
    <source>
        <dbReference type="SAM" id="SignalP"/>
    </source>
</evidence>
<sequence length="569" mass="60410">MFLRIISLRRKRRMKNVKRLLAIAMATATVVTAAPGAVFALAADSATTSAAATTPSATSTTKVTYTVDDEEVTADTDAKKNPALKLNTVTDAGKTAAITVSGTTEKVYVIPEDTSVVKADVKDQTVTVTAQKAGKTSIKVTVGKEEFTVPVEIADTVSDNVKTQIDGEDSDTVTLDQDTSTAVNARKTAKIAGTSELGLAVNYDLYTSKDDKGLVSGNKNDVVSLASDGTLTAGKQDGTVYVKVYTNDNNGKQMKGASAWVTVTVAKLPEANITFKQKSITLDVKDNKTADLTKVVTLPEGTKAEYEITANNDTENKNAAVVKDNTLTAKQVGNATLKVTVKGDDKVRYTVKKLPVKVLDEIPAPAKVASDLKTAKEIVTVKVGKTVDIKATTKSTKITYTSKDKKIATVDKKGKVKGVKAGYVVVNIKADATDTMEAGAAKVFVVVESAPKKPAKKVTVAKVSSVKITGRKKNSKSLKVSWKKLSGTGYTYEVQNRTVTVTKVKTGKGKKAKIKTVTKYGKWASKKVTSASATISISKTSRYQIRVRAAKSGKNGAWSSTVTSIRPNK</sequence>
<gene>
    <name evidence="3" type="ORF">FRC54_10840</name>
</gene>
<dbReference type="Proteomes" id="UP000460257">
    <property type="component" value="Unassembled WGS sequence"/>
</dbReference>
<dbReference type="SUPFAM" id="SSF49373">
    <property type="entry name" value="Invasin/intimin cell-adhesion fragments"/>
    <property type="match status" value="1"/>
</dbReference>
<dbReference type="AlphaFoldDB" id="A0A6N7J2Q3"/>
<feature type="chain" id="PRO_5039233734" description="BIG2 domain-containing protein" evidence="1">
    <location>
        <begin position="34"/>
        <end position="569"/>
    </location>
</feature>
<dbReference type="InterPro" id="IPR008964">
    <property type="entry name" value="Invasin/intimin_cell_adhesion"/>
</dbReference>
<accession>A0A6N7J2Q3</accession>
<organism evidence="3 4">
    <name type="scientific">Candidatus Weimeria bifida</name>
    <dbReference type="NCBI Taxonomy" id="2599074"/>
    <lineage>
        <taxon>Bacteria</taxon>
        <taxon>Bacillati</taxon>
        <taxon>Bacillota</taxon>
        <taxon>Clostridia</taxon>
        <taxon>Lachnospirales</taxon>
        <taxon>Lachnospiraceae</taxon>
        <taxon>Candidatus Weimeria</taxon>
    </lineage>
</organism>
<keyword evidence="1" id="KW-0732">Signal</keyword>
<feature type="signal peptide" evidence="1">
    <location>
        <begin position="1"/>
        <end position="33"/>
    </location>
</feature>
<dbReference type="Gene3D" id="2.60.40.10">
    <property type="entry name" value="Immunoglobulins"/>
    <property type="match status" value="1"/>
</dbReference>
<proteinExistence type="predicted"/>
<feature type="domain" description="BIG2" evidence="2">
    <location>
        <begin position="376"/>
        <end position="430"/>
    </location>
</feature>
<dbReference type="InterPro" id="IPR013783">
    <property type="entry name" value="Ig-like_fold"/>
</dbReference>
<evidence type="ECO:0000259" key="2">
    <source>
        <dbReference type="Pfam" id="PF02368"/>
    </source>
</evidence>
<dbReference type="InterPro" id="IPR003343">
    <property type="entry name" value="Big_2"/>
</dbReference>
<comment type="caution">
    <text evidence="3">The sequence shown here is derived from an EMBL/GenBank/DDBJ whole genome shotgun (WGS) entry which is preliminary data.</text>
</comment>
<keyword evidence="4" id="KW-1185">Reference proteome</keyword>
<dbReference type="Gene3D" id="2.60.40.1080">
    <property type="match status" value="1"/>
</dbReference>
<dbReference type="Pfam" id="PF02368">
    <property type="entry name" value="Big_2"/>
    <property type="match status" value="1"/>
</dbReference>
<protein>
    <recommendedName>
        <fullName evidence="2">BIG2 domain-containing protein</fullName>
    </recommendedName>
</protein>
<evidence type="ECO:0000313" key="3">
    <source>
        <dbReference type="EMBL" id="MQN02353.1"/>
    </source>
</evidence>